<name>A0AAW8CHA7_9PAST</name>
<keyword evidence="3" id="KW-1185">Reference proteome</keyword>
<feature type="transmembrane region" description="Helical" evidence="1">
    <location>
        <begin position="7"/>
        <end position="30"/>
    </location>
</feature>
<evidence type="ECO:0000313" key="3">
    <source>
        <dbReference type="Proteomes" id="UP001226020"/>
    </source>
</evidence>
<reference evidence="2 3" key="1">
    <citation type="journal article" date="2023" name="Front. Microbiol.">
        <title>Phylogeography and host specificity of Pasteurellaceae pathogenic to sea-farmed fish in the north-east Atlantic.</title>
        <authorList>
            <person name="Gulla S."/>
            <person name="Colquhoun D.J."/>
            <person name="Olsen A.B."/>
            <person name="Spilsberg B."/>
            <person name="Lagesen K."/>
            <person name="Aakesson C.P."/>
            <person name="Strom S."/>
            <person name="Manji F."/>
            <person name="Birkbeck T.H."/>
            <person name="Nilsen H.K."/>
        </authorList>
    </citation>
    <scope>NUCLEOTIDE SEQUENCE [LARGE SCALE GENOMIC DNA]</scope>
    <source>
        <strain evidence="2 3">NVIB3131</strain>
    </source>
</reference>
<keyword evidence="1" id="KW-1133">Transmembrane helix</keyword>
<accession>A0AAW8CHA7</accession>
<keyword evidence="1" id="KW-0472">Membrane</keyword>
<dbReference type="EMBL" id="JASAXT010000004">
    <property type="protein sequence ID" value="MDP8148082.1"/>
    <property type="molecule type" value="Genomic_DNA"/>
</dbReference>
<evidence type="ECO:0000256" key="1">
    <source>
        <dbReference type="SAM" id="Phobius"/>
    </source>
</evidence>
<comment type="caution">
    <text evidence="2">The sequence shown here is derived from an EMBL/GenBank/DDBJ whole genome shotgun (WGS) entry which is preliminary data.</text>
</comment>
<proteinExistence type="predicted"/>
<gene>
    <name evidence="2" type="ORF">QJU57_03175</name>
</gene>
<feature type="transmembrane region" description="Helical" evidence="1">
    <location>
        <begin position="50"/>
        <end position="70"/>
    </location>
</feature>
<sequence>MTTILYFLYLLNQAGILALISIIYLCYFILKCYLNSFFWTTQKQKPVLLFLKLFIPFGLIILFICTVILLNKMNEEFAKEHKAYLEKTNPIITEPIVTNGILIPSGTKLTSFYGTEIGFGSATFDKPFMYRGLTISYIAYICDDNATIKFWDNTTVGKFYVKPNIKTRIFFDKKDNIIGFDNLISAKDFTYNNIKWEKGTKIYYMIGIYRKLELEGNATFTINEKEYKKRLYYSVYVDKNGNKTALYKNKDNEVFFKINNFKGDHYFK</sequence>
<dbReference type="RefSeq" id="WP_306351179.1">
    <property type="nucleotide sequence ID" value="NZ_JASAWV010000004.1"/>
</dbReference>
<protein>
    <recommendedName>
        <fullName evidence="4">Transmembrane protein</fullName>
    </recommendedName>
</protein>
<keyword evidence="1" id="KW-0812">Transmembrane</keyword>
<evidence type="ECO:0008006" key="4">
    <source>
        <dbReference type="Google" id="ProtNLM"/>
    </source>
</evidence>
<evidence type="ECO:0000313" key="2">
    <source>
        <dbReference type="EMBL" id="MDP8148082.1"/>
    </source>
</evidence>
<dbReference type="Proteomes" id="UP001226020">
    <property type="component" value="Unassembled WGS sequence"/>
</dbReference>
<dbReference type="AlphaFoldDB" id="A0AAW8CHA7"/>
<organism evidence="2 3">
    <name type="scientific">Phocoenobacter atlanticus subsp. atlanticus</name>
    <dbReference type="NCBI Taxonomy" id="3061285"/>
    <lineage>
        <taxon>Bacteria</taxon>
        <taxon>Pseudomonadati</taxon>
        <taxon>Pseudomonadota</taxon>
        <taxon>Gammaproteobacteria</taxon>
        <taxon>Pasteurellales</taxon>
        <taxon>Pasteurellaceae</taxon>
        <taxon>Phocoenobacter</taxon>
        <taxon>Phocoenobacter atlanticus</taxon>
    </lineage>
</organism>